<proteinExistence type="predicted"/>
<organism evidence="7 8">
    <name type="scientific">Amphibalanus amphitrite</name>
    <name type="common">Striped barnacle</name>
    <name type="synonym">Balanus amphitrite</name>
    <dbReference type="NCBI Taxonomy" id="1232801"/>
    <lineage>
        <taxon>Eukaryota</taxon>
        <taxon>Metazoa</taxon>
        <taxon>Ecdysozoa</taxon>
        <taxon>Arthropoda</taxon>
        <taxon>Crustacea</taxon>
        <taxon>Multicrustacea</taxon>
        <taxon>Cirripedia</taxon>
        <taxon>Thoracica</taxon>
        <taxon>Thoracicalcarea</taxon>
        <taxon>Balanomorpha</taxon>
        <taxon>Balanoidea</taxon>
        <taxon>Balanidae</taxon>
        <taxon>Amphibalaninae</taxon>
        <taxon>Amphibalanus</taxon>
    </lineage>
</organism>
<feature type="signal peptide" evidence="6">
    <location>
        <begin position="1"/>
        <end position="19"/>
    </location>
</feature>
<comment type="caution">
    <text evidence="7">The sequence shown here is derived from an EMBL/GenBank/DDBJ whole genome shotgun (WGS) entry which is preliminary data.</text>
</comment>
<keyword evidence="3" id="KW-0812">Transmembrane</keyword>
<keyword evidence="8" id="KW-1185">Reference proteome</keyword>
<evidence type="ECO:0000256" key="4">
    <source>
        <dbReference type="ARBA" id="ARBA00022989"/>
    </source>
</evidence>
<sequence length="102" mass="11584">MDWMTTLVCFGFMLPSGICILFESKSVDIVRNANAAIFRSNYGSSWSDLHPRELELANILMQRSREPMQLTAIDLFDISMRNFGAVVSLTVTYVIILIQFNS</sequence>
<dbReference type="GO" id="GO:0005886">
    <property type="term" value="C:plasma membrane"/>
    <property type="evidence" value="ECO:0007669"/>
    <property type="project" value="UniProtKB-SubCell"/>
</dbReference>
<keyword evidence="5" id="KW-0472">Membrane</keyword>
<keyword evidence="2" id="KW-1003">Cell membrane</keyword>
<reference evidence="7 8" key="1">
    <citation type="submission" date="2019-07" db="EMBL/GenBank/DDBJ databases">
        <title>Draft genome assembly of a fouling barnacle, Amphibalanus amphitrite (Darwin, 1854): The first reference genome for Thecostraca.</title>
        <authorList>
            <person name="Kim W."/>
        </authorList>
    </citation>
    <scope>NUCLEOTIDE SEQUENCE [LARGE SCALE GENOMIC DNA]</scope>
    <source>
        <strain evidence="7">SNU_AA5</strain>
        <tissue evidence="7">Soma without cirri and trophi</tissue>
    </source>
</reference>
<dbReference type="Pfam" id="PF08395">
    <property type="entry name" value="7tm_7"/>
    <property type="match status" value="1"/>
</dbReference>
<gene>
    <name evidence="7" type="ORF">FJT64_015801</name>
</gene>
<evidence type="ECO:0000256" key="6">
    <source>
        <dbReference type="SAM" id="SignalP"/>
    </source>
</evidence>
<keyword evidence="4" id="KW-1133">Transmembrane helix</keyword>
<dbReference type="InterPro" id="IPR013604">
    <property type="entry name" value="7TM_chemorcpt"/>
</dbReference>
<keyword evidence="6" id="KW-0732">Signal</keyword>
<evidence type="ECO:0000313" key="7">
    <source>
        <dbReference type="EMBL" id="KAF0313663.1"/>
    </source>
</evidence>
<accession>A0A6A4X637</accession>
<evidence type="ECO:0000256" key="3">
    <source>
        <dbReference type="ARBA" id="ARBA00022692"/>
    </source>
</evidence>
<feature type="chain" id="PRO_5025400300" evidence="6">
    <location>
        <begin position="20"/>
        <end position="102"/>
    </location>
</feature>
<dbReference type="GO" id="GO:0050909">
    <property type="term" value="P:sensory perception of taste"/>
    <property type="evidence" value="ECO:0007669"/>
    <property type="project" value="InterPro"/>
</dbReference>
<comment type="subcellular location">
    <subcellularLocation>
        <location evidence="1">Cell membrane</location>
        <topology evidence="1">Multi-pass membrane protein</topology>
    </subcellularLocation>
</comment>
<dbReference type="AlphaFoldDB" id="A0A6A4X637"/>
<protein>
    <submittedName>
        <fullName evidence="7">Uncharacterized protein</fullName>
    </submittedName>
</protein>
<evidence type="ECO:0000256" key="5">
    <source>
        <dbReference type="ARBA" id="ARBA00023136"/>
    </source>
</evidence>
<dbReference type="Proteomes" id="UP000440578">
    <property type="component" value="Unassembled WGS sequence"/>
</dbReference>
<evidence type="ECO:0000256" key="1">
    <source>
        <dbReference type="ARBA" id="ARBA00004651"/>
    </source>
</evidence>
<evidence type="ECO:0000313" key="8">
    <source>
        <dbReference type="Proteomes" id="UP000440578"/>
    </source>
</evidence>
<dbReference type="EMBL" id="VIIS01000074">
    <property type="protein sequence ID" value="KAF0313663.1"/>
    <property type="molecule type" value="Genomic_DNA"/>
</dbReference>
<evidence type="ECO:0000256" key="2">
    <source>
        <dbReference type="ARBA" id="ARBA00022475"/>
    </source>
</evidence>
<dbReference type="OrthoDB" id="7530072at2759"/>
<name>A0A6A4X637_AMPAM</name>